<keyword evidence="1" id="KW-0812">Transmembrane</keyword>
<dbReference type="AlphaFoldDB" id="A0A1B9B757"/>
<dbReference type="Proteomes" id="UP000092578">
    <property type="component" value="Unassembled WGS sequence"/>
</dbReference>
<evidence type="ECO:0000256" key="1">
    <source>
        <dbReference type="SAM" id="Phobius"/>
    </source>
</evidence>
<protein>
    <submittedName>
        <fullName evidence="2">Uncharacterized protein</fullName>
    </submittedName>
</protein>
<feature type="transmembrane region" description="Helical" evidence="1">
    <location>
        <begin position="20"/>
        <end position="38"/>
    </location>
</feature>
<comment type="caution">
    <text evidence="2">The sequence shown here is derived from an EMBL/GenBank/DDBJ whole genome shotgun (WGS) entry which is preliminary data.</text>
</comment>
<dbReference type="EMBL" id="MAYT01000004">
    <property type="protein sequence ID" value="OCA91872.1"/>
    <property type="molecule type" value="Genomic_DNA"/>
</dbReference>
<gene>
    <name evidence="2" type="ORF">A8F95_19285</name>
</gene>
<keyword evidence="3" id="KW-1185">Reference proteome</keyword>
<accession>A0A1B9B757</accession>
<reference evidence="3" key="1">
    <citation type="submission" date="2016-05" db="EMBL/GenBank/DDBJ databases">
        <authorList>
            <person name="Liu B."/>
            <person name="Wang J."/>
            <person name="Zhu Y."/>
            <person name="Liu G."/>
            <person name="Chen Q."/>
            <person name="Chen Z."/>
            <person name="Lan J."/>
            <person name="Che J."/>
            <person name="Ge C."/>
            <person name="Shi H."/>
            <person name="Pan Z."/>
            <person name="Liu X."/>
        </authorList>
    </citation>
    <scope>NUCLEOTIDE SEQUENCE [LARGE SCALE GENOMIC DNA]</scope>
    <source>
        <strain evidence="3">FJAT-27215</strain>
    </source>
</reference>
<evidence type="ECO:0000313" key="2">
    <source>
        <dbReference type="EMBL" id="OCA91872.1"/>
    </source>
</evidence>
<keyword evidence="1" id="KW-1133">Transmembrane helix</keyword>
<name>A0A1B9B757_9BACI</name>
<evidence type="ECO:0000313" key="3">
    <source>
        <dbReference type="Proteomes" id="UP000092578"/>
    </source>
</evidence>
<sequence>MTQPAEGQRNDHKQGLADRLNHPFFIVGYLGLFINLPFNFSFLRKNYKNCEIESFFIHCL</sequence>
<organism evidence="2 3">
    <name type="scientific">Pseudobacillus wudalianchiensis</name>
    <dbReference type="NCBI Taxonomy" id="1743143"/>
    <lineage>
        <taxon>Bacteria</taxon>
        <taxon>Bacillati</taxon>
        <taxon>Bacillota</taxon>
        <taxon>Bacilli</taxon>
        <taxon>Bacillales</taxon>
        <taxon>Bacillaceae</taxon>
        <taxon>Pseudobacillus</taxon>
    </lineage>
</organism>
<proteinExistence type="predicted"/>
<keyword evidence="1" id="KW-0472">Membrane</keyword>